<evidence type="ECO:0000256" key="1">
    <source>
        <dbReference type="ARBA" id="ARBA00001946"/>
    </source>
</evidence>
<evidence type="ECO:0000256" key="3">
    <source>
        <dbReference type="ARBA" id="ARBA00005842"/>
    </source>
</evidence>
<dbReference type="Pfam" id="PF01715">
    <property type="entry name" value="IPPT"/>
    <property type="match status" value="1"/>
</dbReference>
<dbReference type="GO" id="GO:0006400">
    <property type="term" value="P:tRNA modification"/>
    <property type="evidence" value="ECO:0007669"/>
    <property type="project" value="TreeGrafter"/>
</dbReference>
<dbReference type="InterPro" id="IPR018022">
    <property type="entry name" value="IPT"/>
</dbReference>
<evidence type="ECO:0000256" key="6">
    <source>
        <dbReference type="ARBA" id="ARBA00022741"/>
    </source>
</evidence>
<feature type="site" description="Interaction with substrate tRNA" evidence="10">
    <location>
        <position position="126"/>
    </location>
</feature>
<evidence type="ECO:0000256" key="8">
    <source>
        <dbReference type="ARBA" id="ARBA00022842"/>
    </source>
</evidence>
<evidence type="ECO:0000256" key="5">
    <source>
        <dbReference type="ARBA" id="ARBA00022694"/>
    </source>
</evidence>
<dbReference type="GO" id="GO:0005524">
    <property type="term" value="F:ATP binding"/>
    <property type="evidence" value="ECO:0007669"/>
    <property type="project" value="UniProtKB-UniRule"/>
</dbReference>
<evidence type="ECO:0000256" key="2">
    <source>
        <dbReference type="ARBA" id="ARBA00003213"/>
    </source>
</evidence>
<comment type="similarity">
    <text evidence="3 10 13">Belongs to the IPP transferase family.</text>
</comment>
<evidence type="ECO:0000256" key="10">
    <source>
        <dbReference type="HAMAP-Rule" id="MF_00185"/>
    </source>
</evidence>
<comment type="catalytic activity">
    <reaction evidence="9 10 11">
        <text>adenosine(37) in tRNA + dimethylallyl diphosphate = N(6)-dimethylallyladenosine(37) in tRNA + diphosphate</text>
        <dbReference type="Rhea" id="RHEA:26482"/>
        <dbReference type="Rhea" id="RHEA-COMP:10162"/>
        <dbReference type="Rhea" id="RHEA-COMP:10375"/>
        <dbReference type="ChEBI" id="CHEBI:33019"/>
        <dbReference type="ChEBI" id="CHEBI:57623"/>
        <dbReference type="ChEBI" id="CHEBI:74411"/>
        <dbReference type="ChEBI" id="CHEBI:74415"/>
        <dbReference type="EC" id="2.5.1.75"/>
    </reaction>
</comment>
<evidence type="ECO:0000313" key="14">
    <source>
        <dbReference type="EMBL" id="EAQ03304.1"/>
    </source>
</evidence>
<feature type="binding site" evidence="10">
    <location>
        <begin position="42"/>
        <end position="47"/>
    </location>
    <ligand>
        <name>substrate</name>
    </ligand>
</feature>
<evidence type="ECO:0000256" key="11">
    <source>
        <dbReference type="RuleBase" id="RU003783"/>
    </source>
</evidence>
<evidence type="ECO:0000313" key="15">
    <source>
        <dbReference type="Proteomes" id="UP000004318"/>
    </source>
</evidence>
<dbReference type="InterPro" id="IPR039657">
    <property type="entry name" value="Dimethylallyltransferase"/>
</dbReference>
<dbReference type="InterPro" id="IPR027417">
    <property type="entry name" value="P-loop_NTPase"/>
</dbReference>
<keyword evidence="7 10" id="KW-0067">ATP-binding</keyword>
<comment type="cofactor">
    <cofactor evidence="1 10">
        <name>Mg(2+)</name>
        <dbReference type="ChEBI" id="CHEBI:18420"/>
    </cofactor>
</comment>
<organism evidence="14 15">
    <name type="scientific">Pseudooceanicola batsensis (strain ATCC BAA-863 / DSM 15984 / KCTC 12145 / HTCC2597)</name>
    <name type="common">Oceanicola batsensis</name>
    <dbReference type="NCBI Taxonomy" id="252305"/>
    <lineage>
        <taxon>Bacteria</taxon>
        <taxon>Pseudomonadati</taxon>
        <taxon>Pseudomonadota</taxon>
        <taxon>Alphaproteobacteria</taxon>
        <taxon>Rhodobacterales</taxon>
        <taxon>Paracoccaceae</taxon>
        <taxon>Pseudooceanicola</taxon>
    </lineage>
</organism>
<comment type="caution">
    <text evidence="14">The sequence shown here is derived from an EMBL/GenBank/DDBJ whole genome shotgun (WGS) entry which is preliminary data.</text>
</comment>
<dbReference type="NCBIfam" id="TIGR00174">
    <property type="entry name" value="miaA"/>
    <property type="match status" value="1"/>
</dbReference>
<sequence length="314" mass="34503">MVEKQRQFNAPIRQSESGPEMIPPMILRGLSRERPVLIAGPTASGKSALAMEIAARDGGVVVNADAIQVYDNWRVLTARPSPEETAAVPHRLYGHVDRRHVYSVGEWLREVRPLLSGARPVIVGGTGLYFSALTEGLAEIPATPPAIRAQGDRLRAEAGLAPLLEALDPETLSRIDRANPMRVQRAWEVLKATGRPLADWQDDTPAPLLPAGRAECLLIDAPRSWLTPRIERRFDHMLAEGALEEVRENLAGWDPALPSSRAIGAPELVASLRGELPLDAARDQAVIATRQFAKRQRTWFRGRMKTWQVLSAAG</sequence>
<comment type="function">
    <text evidence="2 10 12">Catalyzes the transfer of a dimethylallyl group onto the adenine at position 37 in tRNAs that read codons beginning with uridine, leading to the formation of N6-(dimethylallyl)adenosine (i(6)A).</text>
</comment>
<protein>
    <recommendedName>
        <fullName evidence="10">tRNA dimethylallyltransferase</fullName>
        <ecNumber evidence="10">2.5.1.75</ecNumber>
    </recommendedName>
    <alternativeName>
        <fullName evidence="10">Dimethylallyl diphosphate:tRNA dimethylallyltransferase</fullName>
        <shortName evidence="10">DMAPP:tRNA dimethylallyltransferase</shortName>
        <shortName evidence="10">DMATase</shortName>
    </alternativeName>
    <alternativeName>
        <fullName evidence="10">Isopentenyl-diphosphate:tRNA isopentenyltransferase</fullName>
        <shortName evidence="10">IPP transferase</shortName>
        <shortName evidence="10">IPPT</shortName>
        <shortName evidence="10">IPTase</shortName>
    </alternativeName>
</protein>
<keyword evidence="5 10" id="KW-0819">tRNA processing</keyword>
<keyword evidence="4 10" id="KW-0808">Transferase</keyword>
<evidence type="ECO:0000256" key="13">
    <source>
        <dbReference type="RuleBase" id="RU003785"/>
    </source>
</evidence>
<comment type="caution">
    <text evidence="10">Lacks conserved residue(s) required for the propagation of feature annotation.</text>
</comment>
<proteinExistence type="inferred from homology"/>
<name>A3TWU4_PSEBH</name>
<dbReference type="eggNOG" id="COG0324">
    <property type="taxonomic scope" value="Bacteria"/>
</dbReference>
<evidence type="ECO:0000256" key="7">
    <source>
        <dbReference type="ARBA" id="ARBA00022840"/>
    </source>
</evidence>
<dbReference type="SUPFAM" id="SSF52540">
    <property type="entry name" value="P-loop containing nucleoside triphosphate hydrolases"/>
    <property type="match status" value="1"/>
</dbReference>
<dbReference type="HOGENOM" id="CLU_032616_0_1_5"/>
<feature type="binding site" evidence="10">
    <location>
        <begin position="40"/>
        <end position="47"/>
    </location>
    <ligand>
        <name>ATP</name>
        <dbReference type="ChEBI" id="CHEBI:30616"/>
    </ligand>
</feature>
<keyword evidence="15" id="KW-1185">Reference proteome</keyword>
<dbReference type="STRING" id="252305.OB2597_01752"/>
<reference evidence="14 15" key="1">
    <citation type="journal article" date="2010" name="J. Bacteriol.">
        <title>Genome sequences of Oceanicola granulosus HTCC2516(T) and Oceanicola batsensis HTCC2597(TDelta).</title>
        <authorList>
            <person name="Thrash J.C."/>
            <person name="Cho J.C."/>
            <person name="Vergin K.L."/>
            <person name="Giovannoni S.J."/>
        </authorList>
    </citation>
    <scope>NUCLEOTIDE SEQUENCE [LARGE SCALE GENOMIC DNA]</scope>
    <source>
        <strain evidence="15">ATCC BAA-863 / DSM 15984 / KCTC 12145 / HTCC2597</strain>
    </source>
</reference>
<accession>A3TWU4</accession>
<dbReference type="Gene3D" id="3.40.50.300">
    <property type="entry name" value="P-loop containing nucleotide triphosphate hydrolases"/>
    <property type="match status" value="1"/>
</dbReference>
<evidence type="ECO:0000256" key="9">
    <source>
        <dbReference type="ARBA" id="ARBA00049563"/>
    </source>
</evidence>
<keyword evidence="6 10" id="KW-0547">Nucleotide-binding</keyword>
<dbReference type="PANTHER" id="PTHR11088">
    <property type="entry name" value="TRNA DIMETHYLALLYLTRANSFERASE"/>
    <property type="match status" value="1"/>
</dbReference>
<dbReference type="EC" id="2.5.1.75" evidence="10"/>
<dbReference type="HAMAP" id="MF_00185">
    <property type="entry name" value="IPP_trans"/>
    <property type="match status" value="1"/>
</dbReference>
<dbReference type="GO" id="GO:0052381">
    <property type="term" value="F:tRNA dimethylallyltransferase activity"/>
    <property type="evidence" value="ECO:0007669"/>
    <property type="project" value="UniProtKB-UniRule"/>
</dbReference>
<keyword evidence="8 10" id="KW-0460">Magnesium</keyword>
<dbReference type="OrthoDB" id="9776390at2"/>
<dbReference type="AlphaFoldDB" id="A3TWU4"/>
<evidence type="ECO:0000256" key="12">
    <source>
        <dbReference type="RuleBase" id="RU003784"/>
    </source>
</evidence>
<dbReference type="PANTHER" id="PTHR11088:SF60">
    <property type="entry name" value="TRNA DIMETHYLALLYLTRANSFERASE"/>
    <property type="match status" value="1"/>
</dbReference>
<feature type="site" description="Interaction with substrate tRNA" evidence="10">
    <location>
        <position position="148"/>
    </location>
</feature>
<comment type="subunit">
    <text evidence="10">Monomer.</text>
</comment>
<dbReference type="Gene3D" id="1.10.20.140">
    <property type="match status" value="1"/>
</dbReference>
<evidence type="ECO:0000256" key="4">
    <source>
        <dbReference type="ARBA" id="ARBA00022679"/>
    </source>
</evidence>
<gene>
    <name evidence="10" type="primary">miaA</name>
    <name evidence="14" type="ORF">OB2597_01752</name>
</gene>
<dbReference type="EMBL" id="AAMO01000004">
    <property type="protein sequence ID" value="EAQ03304.1"/>
    <property type="molecule type" value="Genomic_DNA"/>
</dbReference>
<dbReference type="Proteomes" id="UP000004318">
    <property type="component" value="Unassembled WGS sequence"/>
</dbReference>